<protein>
    <submittedName>
        <fullName evidence="3">Uncharacterized protein</fullName>
    </submittedName>
</protein>
<keyword evidence="2" id="KW-0732">Signal</keyword>
<evidence type="ECO:0000313" key="4">
    <source>
        <dbReference type="Proteomes" id="UP000004030"/>
    </source>
</evidence>
<proteinExistence type="predicted"/>
<organism evidence="3 4">
    <name type="scientific">Novosphingobium pentaromativorans US6-1</name>
    <dbReference type="NCBI Taxonomy" id="1088721"/>
    <lineage>
        <taxon>Bacteria</taxon>
        <taxon>Pseudomonadati</taxon>
        <taxon>Pseudomonadota</taxon>
        <taxon>Alphaproteobacteria</taxon>
        <taxon>Sphingomonadales</taxon>
        <taxon>Sphingomonadaceae</taxon>
        <taxon>Novosphingobium</taxon>
    </lineage>
</organism>
<dbReference type="KEGG" id="npn:JI59_02040"/>
<evidence type="ECO:0000256" key="1">
    <source>
        <dbReference type="SAM" id="MobiDB-lite"/>
    </source>
</evidence>
<evidence type="ECO:0000313" key="3">
    <source>
        <dbReference type="EMBL" id="EHJ59034.1"/>
    </source>
</evidence>
<dbReference type="AlphaFoldDB" id="G6EI46"/>
<feature type="signal peptide" evidence="2">
    <location>
        <begin position="1"/>
        <end position="24"/>
    </location>
</feature>
<comment type="caution">
    <text evidence="3">The sequence shown here is derived from an EMBL/GenBank/DDBJ whole genome shotgun (WGS) entry which is preliminary data.</text>
</comment>
<evidence type="ECO:0000256" key="2">
    <source>
        <dbReference type="SAM" id="SignalP"/>
    </source>
</evidence>
<sequence length="233" mass="24837">MSMIKHILAGAGLVAALCAAPALAQEAPRIFAGSNGEIEATFSNNCVVYYGADGRRKSANSNCSRSQRSQADTGVAAYRREQGMDGYPGSEAPPGGFGSQGSHAGHHYGPPEVVMDRHGRSHVNVGAACIVYYDRDGERNGTNDHCSHSDRSKADDAMESYRKEQGLTQKHHSGYTYGVPVLRLRNGNYQATVSGTCTVYFNDKGGLMSALPGCTTGEKANAAVAVLQYRRNN</sequence>
<dbReference type="EMBL" id="AGFM01000063">
    <property type="protein sequence ID" value="EHJ59034.1"/>
    <property type="molecule type" value="Genomic_DNA"/>
</dbReference>
<dbReference type="Proteomes" id="UP000004030">
    <property type="component" value="Unassembled WGS sequence"/>
</dbReference>
<dbReference type="eggNOG" id="COG4991">
    <property type="taxonomic scope" value="Bacteria"/>
</dbReference>
<reference evidence="3 4" key="1">
    <citation type="journal article" date="2012" name="J. Bacteriol.">
        <title>Genome sequence of benzo(a)pyrene-degrading bacterium Novosphingobium pentaromativorans US6-1.</title>
        <authorList>
            <person name="Luo Y.R."/>
            <person name="Kang S.G."/>
            <person name="Kim S.J."/>
            <person name="Kim M.R."/>
            <person name="Li N."/>
            <person name="Lee J.H."/>
            <person name="Kwon K.K."/>
        </authorList>
    </citation>
    <scope>NUCLEOTIDE SEQUENCE [LARGE SCALE GENOMIC DNA]</scope>
    <source>
        <strain evidence="3 4">US6-1</strain>
    </source>
</reference>
<accession>G6EI46</accession>
<feature type="chain" id="PRO_5003488301" evidence="2">
    <location>
        <begin position="25"/>
        <end position="233"/>
    </location>
</feature>
<name>G6EI46_9SPHN</name>
<feature type="region of interest" description="Disordered" evidence="1">
    <location>
        <begin position="83"/>
        <end position="112"/>
    </location>
</feature>
<dbReference type="PATRIC" id="fig|1088721.3.peg.3954"/>
<keyword evidence="4" id="KW-1185">Reference proteome</keyword>
<gene>
    <name evidence="3" type="ORF">NSU_4017</name>
</gene>
<dbReference type="STRING" id="1088721.JI59_02040"/>